<evidence type="ECO:0000313" key="6">
    <source>
        <dbReference type="EMBL" id="ABG63038.1"/>
    </source>
</evidence>
<dbReference type="HOGENOM" id="CLU_097928_0_0_5"/>
<accession>Q11HT7</accession>
<evidence type="ECO:0000256" key="1">
    <source>
        <dbReference type="ARBA" id="ARBA00004127"/>
    </source>
</evidence>
<dbReference type="KEGG" id="mes:Meso_1643"/>
<dbReference type="Pfam" id="PF04191">
    <property type="entry name" value="PEMT"/>
    <property type="match status" value="1"/>
</dbReference>
<dbReference type="InterPro" id="IPR007318">
    <property type="entry name" value="Phopholipid_MeTrfase"/>
</dbReference>
<dbReference type="STRING" id="266779.Meso_1643"/>
<dbReference type="AlphaFoldDB" id="Q11HT7"/>
<proteinExistence type="predicted"/>
<dbReference type="GO" id="GO:0008168">
    <property type="term" value="F:methyltransferase activity"/>
    <property type="evidence" value="ECO:0007669"/>
    <property type="project" value="UniProtKB-KW"/>
</dbReference>
<comment type="subcellular location">
    <subcellularLocation>
        <location evidence="1">Endomembrane system</location>
        <topology evidence="1">Multi-pass membrane protein</topology>
    </subcellularLocation>
</comment>
<feature type="transmembrane region" description="Helical" evidence="5">
    <location>
        <begin position="111"/>
        <end position="134"/>
    </location>
</feature>
<keyword evidence="4 5" id="KW-0472">Membrane</keyword>
<evidence type="ECO:0000256" key="5">
    <source>
        <dbReference type="SAM" id="Phobius"/>
    </source>
</evidence>
<feature type="transmembrane region" description="Helical" evidence="5">
    <location>
        <begin position="20"/>
        <end position="38"/>
    </location>
</feature>
<dbReference type="GO" id="GO:0032259">
    <property type="term" value="P:methylation"/>
    <property type="evidence" value="ECO:0007669"/>
    <property type="project" value="UniProtKB-KW"/>
</dbReference>
<gene>
    <name evidence="6" type="ordered locus">Meso_1643</name>
</gene>
<keyword evidence="3 5" id="KW-1133">Transmembrane helix</keyword>
<name>Q11HT7_CHESB</name>
<organism evidence="6">
    <name type="scientific">Chelativorans sp. (strain BNC1)</name>
    <dbReference type="NCBI Taxonomy" id="266779"/>
    <lineage>
        <taxon>Bacteria</taxon>
        <taxon>Pseudomonadati</taxon>
        <taxon>Pseudomonadota</taxon>
        <taxon>Alphaproteobacteria</taxon>
        <taxon>Hyphomicrobiales</taxon>
        <taxon>Phyllobacteriaceae</taxon>
        <taxon>Chelativorans</taxon>
    </lineage>
</organism>
<dbReference type="OrthoDB" id="9811969at2"/>
<dbReference type="eggNOG" id="COG2020">
    <property type="taxonomic scope" value="Bacteria"/>
</dbReference>
<protein>
    <submittedName>
        <fullName evidence="6">Lipid A phosphate methyltransferase</fullName>
    </submittedName>
</protein>
<dbReference type="Gene3D" id="1.20.120.1630">
    <property type="match status" value="1"/>
</dbReference>
<keyword evidence="2 5" id="KW-0812">Transmembrane</keyword>
<keyword evidence="6" id="KW-0808">Transferase</keyword>
<keyword evidence="6" id="KW-0489">Methyltransferase</keyword>
<feature type="transmembrane region" description="Helical" evidence="5">
    <location>
        <begin position="50"/>
        <end position="75"/>
    </location>
</feature>
<sequence>MKLKDRFGRDGAFLFRWRSYLPLAFLTFAIPAFFQTVQTEDVMGEELSHAWVFFCMAISYTGLLVRCLTIGFIPAGTSGRGTKRQKAEVLNTTGMYSIVRNPLYLGNFLAMLGVVVSLMVWWLVAIFVLAYWLYIERIIWTEEEFLSARFGKIYDDWSARTPVFIPNFALWKPAALPFSRKTVLRREYHGALAIAAAYFLIEVILDIGIKRESWSIWVVEDYLWVYLLLVCSVLYTTLMVLKKRTRLLNVSGRE</sequence>
<feature type="transmembrane region" description="Helical" evidence="5">
    <location>
        <begin position="188"/>
        <end position="209"/>
    </location>
</feature>
<dbReference type="GO" id="GO:0012505">
    <property type="term" value="C:endomembrane system"/>
    <property type="evidence" value="ECO:0007669"/>
    <property type="project" value="UniProtKB-SubCell"/>
</dbReference>
<dbReference type="PANTHER" id="PTHR12714:SF9">
    <property type="entry name" value="PROTEIN-S-ISOPRENYLCYSTEINE O-METHYLTRANSFERASE"/>
    <property type="match status" value="1"/>
</dbReference>
<evidence type="ECO:0000256" key="2">
    <source>
        <dbReference type="ARBA" id="ARBA00022692"/>
    </source>
</evidence>
<dbReference type="PANTHER" id="PTHR12714">
    <property type="entry name" value="PROTEIN-S ISOPRENYLCYSTEINE O-METHYLTRANSFERASE"/>
    <property type="match status" value="1"/>
</dbReference>
<feature type="transmembrane region" description="Helical" evidence="5">
    <location>
        <begin position="221"/>
        <end position="241"/>
    </location>
</feature>
<evidence type="ECO:0000256" key="3">
    <source>
        <dbReference type="ARBA" id="ARBA00022989"/>
    </source>
</evidence>
<reference evidence="6" key="1">
    <citation type="submission" date="2006-06" db="EMBL/GenBank/DDBJ databases">
        <title>Complete sequence of chromosome of Chelativorans sp. BNC1.</title>
        <authorList>
            <consortium name="US DOE Joint Genome Institute"/>
            <person name="Copeland A."/>
            <person name="Lucas S."/>
            <person name="Lapidus A."/>
            <person name="Barry K."/>
            <person name="Detter J.C."/>
            <person name="Glavina del Rio T."/>
            <person name="Hammon N."/>
            <person name="Israni S."/>
            <person name="Dalin E."/>
            <person name="Tice H."/>
            <person name="Pitluck S."/>
            <person name="Chertkov O."/>
            <person name="Brettin T."/>
            <person name="Bruce D."/>
            <person name="Han C."/>
            <person name="Tapia R."/>
            <person name="Gilna P."/>
            <person name="Schmutz J."/>
            <person name="Larimer F."/>
            <person name="Land M."/>
            <person name="Hauser L."/>
            <person name="Kyrpides N."/>
            <person name="Mikhailova N."/>
            <person name="Richardson P."/>
        </authorList>
    </citation>
    <scope>NUCLEOTIDE SEQUENCE</scope>
    <source>
        <strain evidence="6">BNC1</strain>
    </source>
</reference>
<dbReference type="EMBL" id="CP000390">
    <property type="protein sequence ID" value="ABG63038.1"/>
    <property type="molecule type" value="Genomic_DNA"/>
</dbReference>
<evidence type="ECO:0000256" key="4">
    <source>
        <dbReference type="ARBA" id="ARBA00023136"/>
    </source>
</evidence>